<evidence type="ECO:0000313" key="1">
    <source>
        <dbReference type="Proteomes" id="UP000095283"/>
    </source>
</evidence>
<accession>A0A1I7WKL1</accession>
<keyword evidence="1" id="KW-1185">Reference proteome</keyword>
<dbReference type="AlphaFoldDB" id="A0A1I7WKL1"/>
<dbReference type="Proteomes" id="UP000095283">
    <property type="component" value="Unplaced"/>
</dbReference>
<dbReference type="WBParaSite" id="Hba_05591">
    <property type="protein sequence ID" value="Hba_05591"/>
    <property type="gene ID" value="Hba_05591"/>
</dbReference>
<name>A0A1I7WKL1_HETBA</name>
<organism evidence="1 2">
    <name type="scientific">Heterorhabditis bacteriophora</name>
    <name type="common">Entomopathogenic nematode worm</name>
    <dbReference type="NCBI Taxonomy" id="37862"/>
    <lineage>
        <taxon>Eukaryota</taxon>
        <taxon>Metazoa</taxon>
        <taxon>Ecdysozoa</taxon>
        <taxon>Nematoda</taxon>
        <taxon>Chromadorea</taxon>
        <taxon>Rhabditida</taxon>
        <taxon>Rhabditina</taxon>
        <taxon>Rhabditomorpha</taxon>
        <taxon>Strongyloidea</taxon>
        <taxon>Heterorhabditidae</taxon>
        <taxon>Heterorhabditis</taxon>
    </lineage>
</organism>
<sequence>MNKILLTVISISRKIILRFASAEKLIFFNFQLSSKKKVLRLHQFLFLNTYNFIILHYKYYSSKTSCHSKLSNNEENYYLIRVRGRILNNFDFKNVLRPNNYLKENPIISISKIPKLLTTINRNKQVLLFYSNRHRVYIRLKLLTKLFHIRSNFTFTENYQNICNLY</sequence>
<proteinExistence type="predicted"/>
<reference evidence="2" key="1">
    <citation type="submission" date="2016-11" db="UniProtKB">
        <authorList>
            <consortium name="WormBaseParasite"/>
        </authorList>
    </citation>
    <scope>IDENTIFICATION</scope>
</reference>
<evidence type="ECO:0000313" key="2">
    <source>
        <dbReference type="WBParaSite" id="Hba_05591"/>
    </source>
</evidence>
<protein>
    <submittedName>
        <fullName evidence="2">Doublecortin domain-containing protein</fullName>
    </submittedName>
</protein>